<dbReference type="InterPro" id="IPR042184">
    <property type="entry name" value="YqeY/Aim41_N"/>
</dbReference>
<proteinExistence type="predicted"/>
<dbReference type="Proteomes" id="UP000034845">
    <property type="component" value="Unassembled WGS sequence"/>
</dbReference>
<dbReference type="SUPFAM" id="SSF89095">
    <property type="entry name" value="GatB/YqeY motif"/>
    <property type="match status" value="1"/>
</dbReference>
<evidence type="ECO:0000313" key="2">
    <source>
        <dbReference type="Proteomes" id="UP000034845"/>
    </source>
</evidence>
<name>A0A0G0MGT8_YANXG</name>
<gene>
    <name evidence="1" type="ORF">UT29_C0003G0049</name>
</gene>
<organism evidence="1 2">
    <name type="scientific">Yanofskybacteria sp. (strain GW2011_GWA1_39_13)</name>
    <dbReference type="NCBI Taxonomy" id="1619019"/>
    <lineage>
        <taxon>Bacteria</taxon>
        <taxon>Candidatus Yanofskyibacteriota</taxon>
    </lineage>
</organism>
<dbReference type="GO" id="GO:0016884">
    <property type="term" value="F:carbon-nitrogen ligase activity, with glutamine as amido-N-donor"/>
    <property type="evidence" value="ECO:0007669"/>
    <property type="project" value="InterPro"/>
</dbReference>
<dbReference type="PATRIC" id="fig|1619019.3.peg.291"/>
<dbReference type="Pfam" id="PF09424">
    <property type="entry name" value="YqeY"/>
    <property type="match status" value="1"/>
</dbReference>
<evidence type="ECO:0000313" key="1">
    <source>
        <dbReference type="EMBL" id="KKR02393.1"/>
    </source>
</evidence>
<accession>A0A0G0MGT8</accession>
<sequence>MNIKDKLQGEVKEALKSGDSKKRTLLGMVLSSIKNRELEKRGKIIKTEPDMAKDEAEEQSKLNDEEVIEVLSSEIKKRKDAVEQFEKGGRPELAEGERKEAEMLMTYMPEQMSEDEIRTEVRKTIDETGAKDVKEMGKVIGAIMAKIKGKADGQTVSRLVKEELSK</sequence>
<protein>
    <recommendedName>
        <fullName evidence="3">Glutamyl-tRNA amidotransferase</fullName>
    </recommendedName>
</protein>
<dbReference type="InterPro" id="IPR003789">
    <property type="entry name" value="Asn/Gln_tRNA_amidoTrase-B-like"/>
</dbReference>
<reference evidence="1 2" key="1">
    <citation type="journal article" date="2015" name="Nature">
        <title>rRNA introns, odd ribosomes, and small enigmatic genomes across a large radiation of phyla.</title>
        <authorList>
            <person name="Brown C.T."/>
            <person name="Hug L.A."/>
            <person name="Thomas B.C."/>
            <person name="Sharon I."/>
            <person name="Castelle C.J."/>
            <person name="Singh A."/>
            <person name="Wilkins M.J."/>
            <person name="Williams K.H."/>
            <person name="Banfield J.F."/>
        </authorList>
    </citation>
    <scope>NUCLEOTIDE SEQUENCE [LARGE SCALE GENOMIC DNA]</scope>
    <source>
        <strain evidence="2">GW2011_GWA1_39_13</strain>
    </source>
</reference>
<dbReference type="Gene3D" id="1.10.10.410">
    <property type="match status" value="1"/>
</dbReference>
<dbReference type="InterPro" id="IPR019004">
    <property type="entry name" value="YqeY/Aim41"/>
</dbReference>
<dbReference type="EMBL" id="LBWF01000003">
    <property type="protein sequence ID" value="KKR02393.1"/>
    <property type="molecule type" value="Genomic_DNA"/>
</dbReference>
<dbReference type="PANTHER" id="PTHR28055:SF1">
    <property type="entry name" value="ALTERED INHERITANCE OF MITOCHONDRIA PROTEIN 41, MITOCHONDRIAL"/>
    <property type="match status" value="1"/>
</dbReference>
<dbReference type="Gene3D" id="1.10.1510.10">
    <property type="entry name" value="Uncharacterised protein YqeY/AIM41 PF09424, N-terminal domain"/>
    <property type="match status" value="1"/>
</dbReference>
<dbReference type="AlphaFoldDB" id="A0A0G0MGT8"/>
<evidence type="ECO:0008006" key="3">
    <source>
        <dbReference type="Google" id="ProtNLM"/>
    </source>
</evidence>
<comment type="caution">
    <text evidence="1">The sequence shown here is derived from an EMBL/GenBank/DDBJ whole genome shotgun (WGS) entry which is preliminary data.</text>
</comment>
<dbReference type="InterPro" id="IPR023168">
    <property type="entry name" value="GatB_Yqey_C_2"/>
</dbReference>
<dbReference type="PANTHER" id="PTHR28055">
    <property type="entry name" value="ALTERED INHERITANCE OF MITOCHONDRIA PROTEIN 41, MITOCHONDRIAL"/>
    <property type="match status" value="1"/>
</dbReference>